<accession>A0A8T0FJZ4</accession>
<proteinExistence type="predicted"/>
<dbReference type="EMBL" id="JABXBU010000011">
    <property type="protein sequence ID" value="KAF8791256.1"/>
    <property type="molecule type" value="Genomic_DNA"/>
</dbReference>
<gene>
    <name evidence="1" type="ORF">HNY73_006150</name>
</gene>
<reference evidence="1" key="2">
    <citation type="submission" date="2020-06" db="EMBL/GenBank/DDBJ databases">
        <authorList>
            <person name="Sheffer M."/>
        </authorList>
    </citation>
    <scope>NUCLEOTIDE SEQUENCE</scope>
</reference>
<name>A0A8T0FJZ4_ARGBR</name>
<dbReference type="AlphaFoldDB" id="A0A8T0FJZ4"/>
<comment type="caution">
    <text evidence="1">The sequence shown here is derived from an EMBL/GenBank/DDBJ whole genome shotgun (WGS) entry which is preliminary data.</text>
</comment>
<keyword evidence="2" id="KW-1185">Reference proteome</keyword>
<organism evidence="1 2">
    <name type="scientific">Argiope bruennichi</name>
    <name type="common">Wasp spider</name>
    <name type="synonym">Aranea bruennichi</name>
    <dbReference type="NCBI Taxonomy" id="94029"/>
    <lineage>
        <taxon>Eukaryota</taxon>
        <taxon>Metazoa</taxon>
        <taxon>Ecdysozoa</taxon>
        <taxon>Arthropoda</taxon>
        <taxon>Chelicerata</taxon>
        <taxon>Arachnida</taxon>
        <taxon>Araneae</taxon>
        <taxon>Araneomorphae</taxon>
        <taxon>Entelegynae</taxon>
        <taxon>Araneoidea</taxon>
        <taxon>Araneidae</taxon>
        <taxon>Argiope</taxon>
    </lineage>
</organism>
<reference evidence="1" key="1">
    <citation type="journal article" date="2020" name="bioRxiv">
        <title>Chromosome-level reference genome of the European wasp spider Argiope bruennichi: a resource for studies on range expansion and evolutionary adaptation.</title>
        <authorList>
            <person name="Sheffer M.M."/>
            <person name="Hoppe A."/>
            <person name="Krehenwinkel H."/>
            <person name="Uhl G."/>
            <person name="Kuss A.W."/>
            <person name="Jensen L."/>
            <person name="Jensen C."/>
            <person name="Gillespie R.G."/>
            <person name="Hoff K.J."/>
            <person name="Prost S."/>
        </authorList>
    </citation>
    <scope>NUCLEOTIDE SEQUENCE</scope>
</reference>
<evidence type="ECO:0000313" key="2">
    <source>
        <dbReference type="Proteomes" id="UP000807504"/>
    </source>
</evidence>
<sequence>MSNEMNSEVVPPESNVHKMQTKLGNLTYELNTAYRLTEEMKALITLYHKKWPKENDDPVKIEKNWQKVRSELKKRRLKEKTNSFTDGEKHKKNLVIDVASRLEPDKLELYFITTVALILYDHPEGVNLDGIYSCANKSFKYACLADIKNVLMKYPQFFEESLPTETAHIHKKMRLV</sequence>
<evidence type="ECO:0000313" key="1">
    <source>
        <dbReference type="EMBL" id="KAF8791256.1"/>
    </source>
</evidence>
<protein>
    <submittedName>
        <fullName evidence="1">Uncharacterized protein</fullName>
    </submittedName>
</protein>
<dbReference type="Proteomes" id="UP000807504">
    <property type="component" value="Unassembled WGS sequence"/>
</dbReference>